<proteinExistence type="predicted"/>
<organism evidence="1">
    <name type="scientific">human gut metagenome</name>
    <dbReference type="NCBI Taxonomy" id="408170"/>
    <lineage>
        <taxon>unclassified sequences</taxon>
        <taxon>metagenomes</taxon>
        <taxon>organismal metagenomes</taxon>
    </lineage>
</organism>
<feature type="non-terminal residue" evidence="1">
    <location>
        <position position="169"/>
    </location>
</feature>
<dbReference type="InterPro" id="IPR036890">
    <property type="entry name" value="HATPase_C_sf"/>
</dbReference>
<dbReference type="AlphaFoldDB" id="K1T636"/>
<name>K1T636_9ZZZZ</name>
<dbReference type="EMBL" id="AJWY01005837">
    <property type="protein sequence ID" value="EKC68537.1"/>
    <property type="molecule type" value="Genomic_DNA"/>
</dbReference>
<reference evidence="1" key="1">
    <citation type="journal article" date="2013" name="Environ. Microbiol.">
        <title>Microbiota from the distal guts of lean and obese adolescents exhibit partial functional redundancy besides clear differences in community structure.</title>
        <authorList>
            <person name="Ferrer M."/>
            <person name="Ruiz A."/>
            <person name="Lanza F."/>
            <person name="Haange S.B."/>
            <person name="Oberbach A."/>
            <person name="Till H."/>
            <person name="Bargiela R."/>
            <person name="Campoy C."/>
            <person name="Segura M.T."/>
            <person name="Richter M."/>
            <person name="von Bergen M."/>
            <person name="Seifert J."/>
            <person name="Suarez A."/>
        </authorList>
    </citation>
    <scope>NUCLEOTIDE SEQUENCE</scope>
</reference>
<gene>
    <name evidence="1" type="ORF">LEA_08742</name>
</gene>
<evidence type="ECO:0000313" key="1">
    <source>
        <dbReference type="EMBL" id="EKC68537.1"/>
    </source>
</evidence>
<protein>
    <submittedName>
        <fullName evidence="1">Uncharacterized protein</fullName>
    </submittedName>
</protein>
<feature type="non-terminal residue" evidence="1">
    <location>
        <position position="1"/>
    </location>
</feature>
<comment type="caution">
    <text evidence="1">The sequence shown here is derived from an EMBL/GenBank/DDBJ whole genome shotgun (WGS) entry which is preliminary data.</text>
</comment>
<dbReference type="SUPFAM" id="SSF55874">
    <property type="entry name" value="ATPase domain of HSP90 chaperone/DNA topoisomerase II/histidine kinase"/>
    <property type="match status" value="1"/>
</dbReference>
<sequence>KAQEIKTLDKLPTTGIVEIDDMFKYMQSECDSKKIQFNLKINGNIYHMINNKIPQSRLVTLIGDHLRDAIIAIDFSNNTFKSILAVLGENNGVYEFCVFDTGIEFKIDTLLNLGLKPATTHKDSGGTGIGFMTTFETMKETKASLIIDEMREMSNTDYTKSVTIRFEDK</sequence>
<dbReference type="Gene3D" id="3.30.565.10">
    <property type="entry name" value="Histidine kinase-like ATPase, C-terminal domain"/>
    <property type="match status" value="1"/>
</dbReference>
<accession>K1T636</accession>